<dbReference type="OrthoDB" id="7409988at2"/>
<dbReference type="Proteomes" id="UP000241167">
    <property type="component" value="Unassembled WGS sequence"/>
</dbReference>
<feature type="signal peptide" evidence="2">
    <location>
        <begin position="1"/>
        <end position="20"/>
    </location>
</feature>
<dbReference type="EMBL" id="PXYI01000008">
    <property type="protein sequence ID" value="PSJ37617.1"/>
    <property type="molecule type" value="Genomic_DNA"/>
</dbReference>
<reference evidence="3 4" key="1">
    <citation type="submission" date="2018-03" db="EMBL/GenBank/DDBJ databases">
        <title>The draft genome of Sphingosinicella sp. GL-C-18.</title>
        <authorList>
            <person name="Liu L."/>
            <person name="Li L."/>
            <person name="Liang L."/>
            <person name="Zhang X."/>
            <person name="Wang T."/>
        </authorList>
    </citation>
    <scope>NUCLEOTIDE SEQUENCE [LARGE SCALE GENOMIC DNA]</scope>
    <source>
        <strain evidence="3 4">GL-C-18</strain>
    </source>
</reference>
<comment type="caution">
    <text evidence="3">The sequence shown here is derived from an EMBL/GenBank/DDBJ whole genome shotgun (WGS) entry which is preliminary data.</text>
</comment>
<keyword evidence="2" id="KW-0732">Signal</keyword>
<dbReference type="AlphaFoldDB" id="A0A2P7QI10"/>
<feature type="region of interest" description="Disordered" evidence="1">
    <location>
        <begin position="205"/>
        <end position="227"/>
    </location>
</feature>
<sequence>MMTILIAAAALAGASSTATGQQQPTVVSPNVTEIEAGQLELARKTAAALLPPGSYEKMMRSSMEQMVGTITSQMYNSRMADILPEGSAPDLEIEREIGDKTIKEVLGAGDPHFEERMRITNRVLFQEMAPIMGRIEPDVREGLARAYARKFSAAQLQDINRFLETGSGRLFAAESMMTWVDPEIMSLMAKLTPELMKEMPAIMEKTKAATAHLPPPPAPSKSEDEEG</sequence>
<evidence type="ECO:0008006" key="5">
    <source>
        <dbReference type="Google" id="ProtNLM"/>
    </source>
</evidence>
<proteinExistence type="predicted"/>
<evidence type="ECO:0000256" key="2">
    <source>
        <dbReference type="SAM" id="SignalP"/>
    </source>
</evidence>
<name>A0A2P7QI10_9SPHN</name>
<accession>A0A2P7QI10</accession>
<evidence type="ECO:0000313" key="3">
    <source>
        <dbReference type="EMBL" id="PSJ37617.1"/>
    </source>
</evidence>
<evidence type="ECO:0000256" key="1">
    <source>
        <dbReference type="SAM" id="MobiDB-lite"/>
    </source>
</evidence>
<evidence type="ECO:0000313" key="4">
    <source>
        <dbReference type="Proteomes" id="UP000241167"/>
    </source>
</evidence>
<feature type="chain" id="PRO_5015191021" description="DUF2059 domain-containing protein" evidence="2">
    <location>
        <begin position="21"/>
        <end position="227"/>
    </location>
</feature>
<gene>
    <name evidence="3" type="ORF">C7I55_21330</name>
</gene>
<organism evidence="3 4">
    <name type="scientific">Allosphingosinicella deserti</name>
    <dbReference type="NCBI Taxonomy" id="2116704"/>
    <lineage>
        <taxon>Bacteria</taxon>
        <taxon>Pseudomonadati</taxon>
        <taxon>Pseudomonadota</taxon>
        <taxon>Alphaproteobacteria</taxon>
        <taxon>Sphingomonadales</taxon>
        <taxon>Sphingomonadaceae</taxon>
        <taxon>Allosphingosinicella</taxon>
    </lineage>
</organism>
<keyword evidence="4" id="KW-1185">Reference proteome</keyword>
<protein>
    <recommendedName>
        <fullName evidence="5">DUF2059 domain-containing protein</fullName>
    </recommendedName>
</protein>
<dbReference type="RefSeq" id="WP_106515059.1">
    <property type="nucleotide sequence ID" value="NZ_PXYI01000008.1"/>
</dbReference>